<dbReference type="Pfam" id="PF13807">
    <property type="entry name" value="GNVR"/>
    <property type="match status" value="1"/>
</dbReference>
<protein>
    <recommendedName>
        <fullName evidence="2">non-specific protein-tyrosine kinase</fullName>
        <ecNumber evidence="2">2.7.10.2</ecNumber>
    </recommendedName>
</protein>
<dbReference type="InterPro" id="IPR027417">
    <property type="entry name" value="P-loop_NTPase"/>
</dbReference>
<dbReference type="PATRIC" id="fig|251221.4.peg.2235"/>
<feature type="coiled-coil region" evidence="9">
    <location>
        <begin position="164"/>
        <end position="191"/>
    </location>
</feature>
<evidence type="ECO:0000313" key="13">
    <source>
        <dbReference type="Proteomes" id="UP000000557"/>
    </source>
</evidence>
<dbReference type="GO" id="GO:0005524">
    <property type="term" value="F:ATP binding"/>
    <property type="evidence" value="ECO:0007669"/>
    <property type="project" value="UniProtKB-KW"/>
</dbReference>
<keyword evidence="6" id="KW-0067">ATP-binding</keyword>
<dbReference type="OrthoDB" id="9758283at2"/>
<feature type="domain" description="Tyrosine-protein kinase G-rich" evidence="11">
    <location>
        <begin position="359"/>
        <end position="435"/>
    </location>
</feature>
<dbReference type="EnsemblBacteria" id="BAC90143">
    <property type="protein sequence ID" value="BAC90143"/>
    <property type="gene ID" value="BAC90143"/>
</dbReference>
<evidence type="ECO:0000256" key="5">
    <source>
        <dbReference type="ARBA" id="ARBA00022777"/>
    </source>
</evidence>
<sequence>MTTLSSILAAFQRHWLWAALAFCAVLGSAMAVGFVTTPIYKSQMRFIFLDNAPRMQMLEGFAEGTPFTRTSDPLENKMELVKTHAILNTAIDKYKLRNPVNGEAFTPEELRSGLAIESVLGTDMVDMAFTNTDPQIARSVVTALAQTLIDDTIASNRARATTLREFIEKKLPGVERRLKDSERRRQQYQKRSGSVEVTVEAQAAVRELGELEATGRRLQATNGSLNSQIAQLRRQLGGKSTQQAVTDVAVSADPDLQANRRALADLDAEIARQSAQLGERHPQMINLREQQRELNRLIARRVKALGGSRTGAVDPVSQNITGQMSDLEARLSGGRQELASVEASINRYRGRLATLPERQVTLAQLDRQVQLDGAAYNLLASRLEEAKIAEAQTFANVRVVDPASEPEKPVWPNFPLLAVAGTVLGLGAASGIVALLEAGRKSINSQQMQDLLQVPVLASLPLLESSSERLIHAWNRESYRMLCMNLRFLVPGAPGKAAVIVVSSAVANEGKSTVATNLARAMARAGRRTLVVDADLVRPSLSETFGLEGRGGLAEWLFHRPSAGSVGNYVQQTAVSNLDVLGAGSLQLPDSGSLLDEEAVDALIGALEPHYEQIIIDTPPMAGYAHGHSLAARSEGVLLVLRPGHADIEHLKHLKQTLDRNRIPLLGTVFNGVDAAEDMTASYYYDRTSKPRKQLLLPE</sequence>
<evidence type="ECO:0000256" key="1">
    <source>
        <dbReference type="ARBA" id="ARBA00007316"/>
    </source>
</evidence>
<dbReference type="Proteomes" id="UP000000557">
    <property type="component" value="Chromosome"/>
</dbReference>
<dbReference type="PANTHER" id="PTHR32309">
    <property type="entry name" value="TYROSINE-PROTEIN KINASE"/>
    <property type="match status" value="1"/>
</dbReference>
<dbReference type="PANTHER" id="PTHR32309:SF13">
    <property type="entry name" value="FERRIC ENTEROBACTIN TRANSPORT PROTEIN FEPE"/>
    <property type="match status" value="1"/>
</dbReference>
<organism evidence="12 13">
    <name type="scientific">Gloeobacter violaceus (strain ATCC 29082 / PCC 7421)</name>
    <dbReference type="NCBI Taxonomy" id="251221"/>
    <lineage>
        <taxon>Bacteria</taxon>
        <taxon>Bacillati</taxon>
        <taxon>Cyanobacteriota</taxon>
        <taxon>Cyanophyceae</taxon>
        <taxon>Gloeobacterales</taxon>
        <taxon>Gloeobacteraceae</taxon>
        <taxon>Gloeobacter</taxon>
    </lineage>
</organism>
<keyword evidence="13" id="KW-1185">Reference proteome</keyword>
<dbReference type="STRING" id="251221.gene:10759697"/>
<keyword evidence="4" id="KW-0547">Nucleotide-binding</keyword>
<feature type="domain" description="AAA" evidence="10">
    <location>
        <begin position="499"/>
        <end position="659"/>
    </location>
</feature>
<evidence type="ECO:0000256" key="2">
    <source>
        <dbReference type="ARBA" id="ARBA00011903"/>
    </source>
</evidence>
<evidence type="ECO:0000313" key="12">
    <source>
        <dbReference type="EMBL" id="BAC90143.1"/>
    </source>
</evidence>
<dbReference type="Gene3D" id="3.40.50.300">
    <property type="entry name" value="P-loop containing nucleotide triphosphate hydrolases"/>
    <property type="match status" value="1"/>
</dbReference>
<dbReference type="HOGENOM" id="CLU_009912_2_2_3"/>
<evidence type="ECO:0000256" key="7">
    <source>
        <dbReference type="ARBA" id="ARBA00023137"/>
    </source>
</evidence>
<evidence type="ECO:0000256" key="6">
    <source>
        <dbReference type="ARBA" id="ARBA00022840"/>
    </source>
</evidence>
<dbReference type="InterPro" id="IPR032807">
    <property type="entry name" value="GNVR"/>
</dbReference>
<gene>
    <name evidence="12" type="ordered locus">gll2202</name>
</gene>
<dbReference type="GO" id="GO:0004715">
    <property type="term" value="F:non-membrane spanning protein tyrosine kinase activity"/>
    <property type="evidence" value="ECO:0007669"/>
    <property type="project" value="UniProtKB-EC"/>
</dbReference>
<keyword evidence="7" id="KW-0829">Tyrosine-protein kinase</keyword>
<dbReference type="InterPro" id="IPR005702">
    <property type="entry name" value="Wzc-like_C"/>
</dbReference>
<evidence type="ECO:0000256" key="9">
    <source>
        <dbReference type="SAM" id="Coils"/>
    </source>
</evidence>
<accession>Q7NII1</accession>
<dbReference type="InterPro" id="IPR050445">
    <property type="entry name" value="Bact_polysacc_biosynth/exp"/>
</dbReference>
<evidence type="ECO:0000259" key="10">
    <source>
        <dbReference type="Pfam" id="PF13614"/>
    </source>
</evidence>
<dbReference type="GO" id="GO:0004713">
    <property type="term" value="F:protein tyrosine kinase activity"/>
    <property type="evidence" value="ECO:0000318"/>
    <property type="project" value="GO_Central"/>
</dbReference>
<evidence type="ECO:0000256" key="4">
    <source>
        <dbReference type="ARBA" id="ARBA00022741"/>
    </source>
</evidence>
<dbReference type="PhylomeDB" id="Q7NII1"/>
<dbReference type="InterPro" id="IPR025669">
    <property type="entry name" value="AAA_dom"/>
</dbReference>
<keyword evidence="9" id="KW-0175">Coiled coil</keyword>
<dbReference type="eggNOG" id="COG0489">
    <property type="taxonomic scope" value="Bacteria"/>
</dbReference>
<dbReference type="SUPFAM" id="SSF52540">
    <property type="entry name" value="P-loop containing nucleoside triphosphate hydrolases"/>
    <property type="match status" value="1"/>
</dbReference>
<dbReference type="CDD" id="cd05387">
    <property type="entry name" value="BY-kinase"/>
    <property type="match status" value="1"/>
</dbReference>
<dbReference type="Pfam" id="PF13614">
    <property type="entry name" value="AAA_31"/>
    <property type="match status" value="1"/>
</dbReference>
<reference evidence="12 13" key="1">
    <citation type="journal article" date="2003" name="DNA Res.">
        <title>Complete genome structure of Gloeobacter violaceus PCC 7421, a cyanobacterium that lacks thylakoids.</title>
        <authorList>
            <person name="Nakamura Y."/>
            <person name="Kaneko T."/>
            <person name="Sato S."/>
            <person name="Mimuro M."/>
            <person name="Miyashita H."/>
            <person name="Tsuchiya T."/>
            <person name="Sasamoto S."/>
            <person name="Watanabe A."/>
            <person name="Kawashima K."/>
            <person name="Kishida Y."/>
            <person name="Kiyokawa C."/>
            <person name="Kohara M."/>
            <person name="Matsumoto M."/>
            <person name="Matsuno A."/>
            <person name="Nakazaki N."/>
            <person name="Shimpo S."/>
            <person name="Takeuchi C."/>
            <person name="Yamada M."/>
            <person name="Tabata S."/>
        </authorList>
    </citation>
    <scope>NUCLEOTIDE SEQUENCE [LARGE SCALE GENOMIC DNA]</scope>
    <source>
        <strain evidence="13">ATCC 29082 / PCC 7421</strain>
    </source>
</reference>
<evidence type="ECO:0000259" key="11">
    <source>
        <dbReference type="Pfam" id="PF13807"/>
    </source>
</evidence>
<keyword evidence="5" id="KW-0418">Kinase</keyword>
<reference evidence="12 13" key="2">
    <citation type="journal article" date="2003" name="DNA Res.">
        <title>Complete genome structure of Gloeobacter violaceus PCC 7421, a cyanobacterium that lacks thylakoids (supplement).</title>
        <authorList>
            <person name="Nakamura Y."/>
            <person name="Kaneko T."/>
            <person name="Sato S."/>
            <person name="Mimuro M."/>
            <person name="Miyashita H."/>
            <person name="Tsuchiya T."/>
            <person name="Sasamoto S."/>
            <person name="Watanabe A."/>
            <person name="Kawashima K."/>
            <person name="Kishida Y."/>
            <person name="Kiyokawa C."/>
            <person name="Kohara M."/>
            <person name="Matsumoto M."/>
            <person name="Matsuno A."/>
            <person name="Nakazaki N."/>
            <person name="Shimpo S."/>
            <person name="Takeuchi C."/>
            <person name="Yamada M."/>
            <person name="Tabata S."/>
        </authorList>
    </citation>
    <scope>NUCLEOTIDE SEQUENCE [LARGE SCALE GENOMIC DNA]</scope>
    <source>
        <strain evidence="13">ATCC 29082 / PCC 7421</strain>
    </source>
</reference>
<comment type="similarity">
    <text evidence="1">Belongs to the CpsD/CapB family.</text>
</comment>
<comment type="catalytic activity">
    <reaction evidence="8">
        <text>L-tyrosyl-[protein] + ATP = O-phospho-L-tyrosyl-[protein] + ADP + H(+)</text>
        <dbReference type="Rhea" id="RHEA:10596"/>
        <dbReference type="Rhea" id="RHEA-COMP:10136"/>
        <dbReference type="Rhea" id="RHEA-COMP:20101"/>
        <dbReference type="ChEBI" id="CHEBI:15378"/>
        <dbReference type="ChEBI" id="CHEBI:30616"/>
        <dbReference type="ChEBI" id="CHEBI:46858"/>
        <dbReference type="ChEBI" id="CHEBI:61978"/>
        <dbReference type="ChEBI" id="CHEBI:456216"/>
        <dbReference type="EC" id="2.7.10.2"/>
    </reaction>
</comment>
<evidence type="ECO:0000256" key="3">
    <source>
        <dbReference type="ARBA" id="ARBA00022679"/>
    </source>
</evidence>
<evidence type="ECO:0000256" key="8">
    <source>
        <dbReference type="ARBA" id="ARBA00051245"/>
    </source>
</evidence>
<dbReference type="RefSeq" id="WP_011142199.1">
    <property type="nucleotide sequence ID" value="NC_005125.1"/>
</dbReference>
<keyword evidence="3" id="KW-0808">Transferase</keyword>
<dbReference type="NCBIfam" id="TIGR01007">
    <property type="entry name" value="eps_fam"/>
    <property type="match status" value="1"/>
</dbReference>
<dbReference type="AlphaFoldDB" id="Q7NII1"/>
<dbReference type="EC" id="2.7.10.2" evidence="2"/>
<dbReference type="eggNOG" id="COG3206">
    <property type="taxonomic scope" value="Bacteria"/>
</dbReference>
<name>Q7NII1_GLOVI</name>
<dbReference type="EMBL" id="BA000045">
    <property type="protein sequence ID" value="BAC90143.1"/>
    <property type="molecule type" value="Genomic_DNA"/>
</dbReference>
<dbReference type="KEGG" id="gvi:gll2202"/>
<proteinExistence type="inferred from homology"/>
<dbReference type="InParanoid" id="Q7NII1"/>
<dbReference type="GO" id="GO:0005886">
    <property type="term" value="C:plasma membrane"/>
    <property type="evidence" value="ECO:0000318"/>
    <property type="project" value="GO_Central"/>
</dbReference>